<gene>
    <name evidence="1" type="ORF">LCGC14_2288840</name>
</gene>
<feature type="non-terminal residue" evidence="1">
    <location>
        <position position="1"/>
    </location>
</feature>
<dbReference type="EMBL" id="LAZR01032010">
    <property type="protein sequence ID" value="KKL52100.1"/>
    <property type="molecule type" value="Genomic_DNA"/>
</dbReference>
<dbReference type="AlphaFoldDB" id="A0A0F9F4C2"/>
<reference evidence="1" key="1">
    <citation type="journal article" date="2015" name="Nature">
        <title>Complex archaea that bridge the gap between prokaryotes and eukaryotes.</title>
        <authorList>
            <person name="Spang A."/>
            <person name="Saw J.H."/>
            <person name="Jorgensen S.L."/>
            <person name="Zaremba-Niedzwiedzka K."/>
            <person name="Martijn J."/>
            <person name="Lind A.E."/>
            <person name="van Eijk R."/>
            <person name="Schleper C."/>
            <person name="Guy L."/>
            <person name="Ettema T.J."/>
        </authorList>
    </citation>
    <scope>NUCLEOTIDE SEQUENCE</scope>
</reference>
<name>A0A0F9F4C2_9ZZZZ</name>
<accession>A0A0F9F4C2</accession>
<sequence length="46" mass="5029">RDESIAQLRTGGLLGVDPEPMTSFWVPLCGLLGVDPEPMTSFWVPL</sequence>
<protein>
    <submittedName>
        <fullName evidence="1">Uncharacterized protein</fullName>
    </submittedName>
</protein>
<evidence type="ECO:0000313" key="1">
    <source>
        <dbReference type="EMBL" id="KKL52100.1"/>
    </source>
</evidence>
<comment type="caution">
    <text evidence="1">The sequence shown here is derived from an EMBL/GenBank/DDBJ whole genome shotgun (WGS) entry which is preliminary data.</text>
</comment>
<proteinExistence type="predicted"/>
<organism evidence="1">
    <name type="scientific">marine sediment metagenome</name>
    <dbReference type="NCBI Taxonomy" id="412755"/>
    <lineage>
        <taxon>unclassified sequences</taxon>
        <taxon>metagenomes</taxon>
        <taxon>ecological metagenomes</taxon>
    </lineage>
</organism>